<organism evidence="1 2">
    <name type="scientific">Dyadobacter flavalbus</name>
    <dbReference type="NCBI Taxonomy" id="2579942"/>
    <lineage>
        <taxon>Bacteria</taxon>
        <taxon>Pseudomonadati</taxon>
        <taxon>Bacteroidota</taxon>
        <taxon>Cytophagia</taxon>
        <taxon>Cytophagales</taxon>
        <taxon>Spirosomataceae</taxon>
        <taxon>Dyadobacter</taxon>
    </lineage>
</organism>
<dbReference type="RefSeq" id="WP_139012935.1">
    <property type="nucleotide sequence ID" value="NZ_VBSN01000044.1"/>
</dbReference>
<dbReference type="Proteomes" id="UP000323994">
    <property type="component" value="Unassembled WGS sequence"/>
</dbReference>
<keyword evidence="2" id="KW-1185">Reference proteome</keyword>
<proteinExistence type="predicted"/>
<reference evidence="1 2" key="1">
    <citation type="submission" date="2019-05" db="EMBL/GenBank/DDBJ databases">
        <authorList>
            <person name="Qu J.-H."/>
        </authorList>
    </citation>
    <scope>NUCLEOTIDE SEQUENCE [LARGE SCALE GENOMIC DNA]</scope>
    <source>
        <strain evidence="1 2">NS28</strain>
    </source>
</reference>
<sequence>MEEEEIKKRFAEEIALLGVKKNTIAQEIGFSAQTFTNVTQGRNLPGVLLLNKIQNRYPSFDSNYVVTGRRKGDDSEELKFLKDEVNLQRAIVSKLVGKFKGVSYHPQVDQLGASEMLDRSIWINKAFEGRDN</sequence>
<gene>
    <name evidence="1" type="ORF">FEM33_15500</name>
</gene>
<dbReference type="AlphaFoldDB" id="A0A5M8QWN1"/>
<comment type="caution">
    <text evidence="1">The sequence shown here is derived from an EMBL/GenBank/DDBJ whole genome shotgun (WGS) entry which is preliminary data.</text>
</comment>
<evidence type="ECO:0000313" key="2">
    <source>
        <dbReference type="Proteomes" id="UP000323994"/>
    </source>
</evidence>
<evidence type="ECO:0000313" key="1">
    <source>
        <dbReference type="EMBL" id="KAA6438823.1"/>
    </source>
</evidence>
<protein>
    <submittedName>
        <fullName evidence="1">Uncharacterized protein</fullName>
    </submittedName>
</protein>
<name>A0A5M8QWN1_9BACT</name>
<accession>A0A5M8QWN1</accession>
<dbReference type="EMBL" id="VBSN01000044">
    <property type="protein sequence ID" value="KAA6438823.1"/>
    <property type="molecule type" value="Genomic_DNA"/>
</dbReference>